<organism evidence="5 6">
    <name type="scientific">Datura stramonium</name>
    <name type="common">Jimsonweed</name>
    <name type="synonym">Common thornapple</name>
    <dbReference type="NCBI Taxonomy" id="4076"/>
    <lineage>
        <taxon>Eukaryota</taxon>
        <taxon>Viridiplantae</taxon>
        <taxon>Streptophyta</taxon>
        <taxon>Embryophyta</taxon>
        <taxon>Tracheophyta</taxon>
        <taxon>Spermatophyta</taxon>
        <taxon>Magnoliopsida</taxon>
        <taxon>eudicotyledons</taxon>
        <taxon>Gunneridae</taxon>
        <taxon>Pentapetalae</taxon>
        <taxon>asterids</taxon>
        <taxon>lamiids</taxon>
        <taxon>Solanales</taxon>
        <taxon>Solanaceae</taxon>
        <taxon>Solanoideae</taxon>
        <taxon>Datureae</taxon>
        <taxon>Datura</taxon>
    </lineage>
</organism>
<evidence type="ECO:0000259" key="4">
    <source>
        <dbReference type="SMART" id="SM00043"/>
    </source>
</evidence>
<proteinExistence type="predicted"/>
<gene>
    <name evidence="5" type="ORF">HAX54_023023</name>
</gene>
<dbReference type="SUPFAM" id="SSF54403">
    <property type="entry name" value="Cystatin/monellin"/>
    <property type="match status" value="1"/>
</dbReference>
<dbReference type="Proteomes" id="UP000823775">
    <property type="component" value="Unassembled WGS sequence"/>
</dbReference>
<comment type="caution">
    <text evidence="5">The sequence shown here is derived from an EMBL/GenBank/DDBJ whole genome shotgun (WGS) entry which is preliminary data.</text>
</comment>
<dbReference type="Pfam" id="PF16845">
    <property type="entry name" value="SQAPI"/>
    <property type="match status" value="1"/>
</dbReference>
<feature type="domain" description="Cystatin" evidence="4">
    <location>
        <begin position="31"/>
        <end position="134"/>
    </location>
</feature>
<evidence type="ECO:0000256" key="2">
    <source>
        <dbReference type="ARBA" id="ARBA00022704"/>
    </source>
</evidence>
<evidence type="ECO:0000313" key="5">
    <source>
        <dbReference type="EMBL" id="MCD9638863.1"/>
    </source>
</evidence>
<feature type="chain" id="PRO_5046862997" description="Cystatin domain-containing protein" evidence="3">
    <location>
        <begin position="31"/>
        <end position="142"/>
    </location>
</feature>
<dbReference type="PANTHER" id="PTHR47373:SF4">
    <property type="entry name" value="CYSTEINE PROTEINASE INHIBITOR B-LIKE"/>
    <property type="match status" value="1"/>
</dbReference>
<keyword evidence="1" id="KW-0646">Protease inhibitor</keyword>
<dbReference type="Gene3D" id="3.10.450.10">
    <property type="match status" value="1"/>
</dbReference>
<reference evidence="5 6" key="1">
    <citation type="journal article" date="2021" name="BMC Genomics">
        <title>Datura genome reveals duplications of psychoactive alkaloid biosynthetic genes and high mutation rate following tissue culture.</title>
        <authorList>
            <person name="Rajewski A."/>
            <person name="Carter-House D."/>
            <person name="Stajich J."/>
            <person name="Litt A."/>
        </authorList>
    </citation>
    <scope>NUCLEOTIDE SEQUENCE [LARGE SCALE GENOMIC DNA]</scope>
    <source>
        <strain evidence="5">AR-01</strain>
    </source>
</reference>
<name>A0ABS8UVG1_DATST</name>
<keyword evidence="6" id="KW-1185">Reference proteome</keyword>
<dbReference type="PROSITE" id="PS00287">
    <property type="entry name" value="CYSTATIN"/>
    <property type="match status" value="1"/>
</dbReference>
<dbReference type="PANTHER" id="PTHR47373">
    <property type="entry name" value="CYSTEINE PROTEINASE INHIBITOR 2"/>
    <property type="match status" value="1"/>
</dbReference>
<dbReference type="InterPro" id="IPR046350">
    <property type="entry name" value="Cystatin_sf"/>
</dbReference>
<feature type="signal peptide" evidence="3">
    <location>
        <begin position="1"/>
        <end position="30"/>
    </location>
</feature>
<evidence type="ECO:0000313" key="6">
    <source>
        <dbReference type="Proteomes" id="UP000823775"/>
    </source>
</evidence>
<sequence>MTKSSKIISLFIITLFIITTFSSTPSKILGRKVGGRTPIKDVKTNKKIQELGRYCVEEYNQSLRKYKQTMQDDNIDDEFLSFVEVVDAETQVVSGIKYYLKISVFSSGIPKLFDAELVIKPWEEKKELIHFLPFHYPANYDN</sequence>
<accession>A0ABS8UVG1</accession>
<protein>
    <recommendedName>
        <fullName evidence="4">Cystatin domain-containing protein</fullName>
    </recommendedName>
</protein>
<dbReference type="InterPro" id="IPR018073">
    <property type="entry name" value="Prot_inh_cystat_CS"/>
</dbReference>
<dbReference type="SMART" id="SM00043">
    <property type="entry name" value="CY"/>
    <property type="match status" value="1"/>
</dbReference>
<evidence type="ECO:0000256" key="3">
    <source>
        <dbReference type="SAM" id="SignalP"/>
    </source>
</evidence>
<evidence type="ECO:0000256" key="1">
    <source>
        <dbReference type="ARBA" id="ARBA00022690"/>
    </source>
</evidence>
<dbReference type="EMBL" id="JACEIK010002786">
    <property type="protein sequence ID" value="MCD9638863.1"/>
    <property type="molecule type" value="Genomic_DNA"/>
</dbReference>
<dbReference type="InterPro" id="IPR000010">
    <property type="entry name" value="Cystatin_dom"/>
</dbReference>
<dbReference type="CDD" id="cd00042">
    <property type="entry name" value="CY"/>
    <property type="match status" value="1"/>
</dbReference>
<keyword evidence="3" id="KW-0732">Signal</keyword>
<keyword evidence="2" id="KW-0789">Thiol protease inhibitor</keyword>